<reference evidence="3" key="1">
    <citation type="submission" date="2016-12" db="EMBL/GenBank/DDBJ databases">
        <title>Comparative genomics of four Isosphaeraceae planctomycetes: a common pool of plasmids and glycoside hydrolase genes.</title>
        <authorList>
            <person name="Ivanova A."/>
        </authorList>
    </citation>
    <scope>NUCLEOTIDE SEQUENCE [LARGE SCALE GENOMIC DNA]</scope>
    <source>
        <strain evidence="3">PX4</strain>
    </source>
</reference>
<dbReference type="OrthoDB" id="280343at2"/>
<feature type="region of interest" description="Disordered" evidence="1">
    <location>
        <begin position="83"/>
        <end position="104"/>
    </location>
</feature>
<sequence>MLDPASEREGTAVGATIRDGAFTIERDQGPTPGTYKVRIYASSNVQAPAPAGSSNRKPRPMVERIPARYNARTEEVVEIRAKGGNRIDIDVQPDRPSPSSDSPP</sequence>
<dbReference type="AlphaFoldDB" id="A0A1U7CUW6"/>
<evidence type="ECO:0000313" key="3">
    <source>
        <dbReference type="Proteomes" id="UP000186309"/>
    </source>
</evidence>
<evidence type="ECO:0000256" key="1">
    <source>
        <dbReference type="SAM" id="MobiDB-lite"/>
    </source>
</evidence>
<dbReference type="KEGG" id="pbor:BSF38_04249"/>
<evidence type="ECO:0000313" key="2">
    <source>
        <dbReference type="EMBL" id="APW62698.1"/>
    </source>
</evidence>
<gene>
    <name evidence="2" type="ORF">BSF38_04249</name>
</gene>
<name>A0A1U7CUW6_9BACT</name>
<accession>A0A1U7CUW6</accession>
<keyword evidence="3" id="KW-1185">Reference proteome</keyword>
<proteinExistence type="predicted"/>
<organism evidence="2 3">
    <name type="scientific">Paludisphaera borealis</name>
    <dbReference type="NCBI Taxonomy" id="1387353"/>
    <lineage>
        <taxon>Bacteria</taxon>
        <taxon>Pseudomonadati</taxon>
        <taxon>Planctomycetota</taxon>
        <taxon>Planctomycetia</taxon>
        <taxon>Isosphaerales</taxon>
        <taxon>Isosphaeraceae</taxon>
        <taxon>Paludisphaera</taxon>
    </lineage>
</organism>
<dbReference type="EMBL" id="CP019082">
    <property type="protein sequence ID" value="APW62698.1"/>
    <property type="molecule type" value="Genomic_DNA"/>
</dbReference>
<dbReference type="Proteomes" id="UP000186309">
    <property type="component" value="Chromosome"/>
</dbReference>
<feature type="region of interest" description="Disordered" evidence="1">
    <location>
        <begin position="1"/>
        <end position="32"/>
    </location>
</feature>
<protein>
    <submittedName>
        <fullName evidence="2">Uncharacterized protein</fullName>
    </submittedName>
</protein>
<dbReference type="RefSeq" id="WP_145952250.1">
    <property type="nucleotide sequence ID" value="NZ_CP019082.1"/>
</dbReference>
<feature type="region of interest" description="Disordered" evidence="1">
    <location>
        <begin position="44"/>
        <end position="67"/>
    </location>
</feature>
<feature type="compositionally biased region" description="Basic and acidic residues" evidence="1">
    <location>
        <begin position="1"/>
        <end position="10"/>
    </location>
</feature>
<feature type="compositionally biased region" description="Basic and acidic residues" evidence="1">
    <location>
        <begin position="83"/>
        <end position="93"/>
    </location>
</feature>